<organism evidence="1">
    <name type="scientific">uncultured Aureispira sp</name>
    <dbReference type="NCBI Taxonomy" id="1331704"/>
    <lineage>
        <taxon>Bacteria</taxon>
        <taxon>Pseudomonadati</taxon>
        <taxon>Bacteroidota</taxon>
        <taxon>Saprospiria</taxon>
        <taxon>Saprospirales</taxon>
        <taxon>Saprospiraceae</taxon>
        <taxon>Aureispira</taxon>
        <taxon>environmental samples</taxon>
    </lineage>
</organism>
<dbReference type="AlphaFoldDB" id="A0A6S6S7N7"/>
<proteinExistence type="predicted"/>
<name>A0A6S6S7N7_9BACT</name>
<sequence>MKHVVNILLLLLMVSHTTKTIVTFVSFKWNQEYIATTHCENKQKPTLECDGKCYLKKQIKQQQESEESPLVAKKGQFFDCFIKQESKPLAFSSFLAPIKAVQLMGVLFIEASELQARLLVTKLLRPPTCF</sequence>
<dbReference type="EMBL" id="CACVAQ010000016">
    <property type="protein sequence ID" value="CAA6799000.1"/>
    <property type="molecule type" value="Genomic_DNA"/>
</dbReference>
<accession>A0A6S6S7N7</accession>
<evidence type="ECO:0000313" key="1">
    <source>
        <dbReference type="EMBL" id="CAA6799000.1"/>
    </source>
</evidence>
<gene>
    <name evidence="1" type="ORF">HELGO_WM28541</name>
</gene>
<reference evidence="1" key="1">
    <citation type="submission" date="2020-01" db="EMBL/GenBank/DDBJ databases">
        <authorList>
            <person name="Meier V. D."/>
            <person name="Meier V D."/>
        </authorList>
    </citation>
    <scope>NUCLEOTIDE SEQUENCE</scope>
    <source>
        <strain evidence="1">HLG_WM_MAG_10</strain>
    </source>
</reference>
<protein>
    <submittedName>
        <fullName evidence="1">Uncharacterized protein</fullName>
    </submittedName>
</protein>